<dbReference type="RefSeq" id="WP_176010588.1">
    <property type="nucleotide sequence ID" value="NZ_CP041372.2"/>
</dbReference>
<proteinExistence type="predicted"/>
<organism evidence="2 3">
    <name type="scientific">Paenalkalicoccus suaedae</name>
    <dbReference type="NCBI Taxonomy" id="2592382"/>
    <lineage>
        <taxon>Bacteria</taxon>
        <taxon>Bacillati</taxon>
        <taxon>Bacillota</taxon>
        <taxon>Bacilli</taxon>
        <taxon>Bacillales</taxon>
        <taxon>Bacillaceae</taxon>
        <taxon>Paenalkalicoccus</taxon>
    </lineage>
</organism>
<dbReference type="AlphaFoldDB" id="A0A859FJ94"/>
<dbReference type="EMBL" id="CP041372">
    <property type="protein sequence ID" value="QKS72615.1"/>
    <property type="molecule type" value="Genomic_DNA"/>
</dbReference>
<accession>A0A859FJ94</accession>
<dbReference type="Proteomes" id="UP000318138">
    <property type="component" value="Chromosome"/>
</dbReference>
<protein>
    <submittedName>
        <fullName evidence="2">Uncharacterized protein</fullName>
    </submittedName>
</protein>
<name>A0A859FJ94_9BACI</name>
<gene>
    <name evidence="2" type="ORF">FLK61_39050</name>
</gene>
<reference evidence="3" key="1">
    <citation type="submission" date="2019-07" db="EMBL/GenBank/DDBJ databases">
        <title>Bacillus alkalisoli sp. nov. isolated from saline soil.</title>
        <authorList>
            <person name="Sun J.-Q."/>
            <person name="Xu L."/>
        </authorList>
    </citation>
    <scope>NUCLEOTIDE SEQUENCE [LARGE SCALE GENOMIC DNA]</scope>
    <source>
        <strain evidence="3">M4U3P1</strain>
    </source>
</reference>
<sequence>MKKWITISTIAGVAIGGVIYAQLQWTDNIERQSTEAAELVREQHNGNIAIGSSTPKFAQTYDAGGNIIDIATGGIVDPITGDIKDPVTGETIVTAAERESGSATSIGRTTDAQDEDGVTANAGNTGDSSGDSATSDGSADGSNSTTGTAGSNNGSSNSGSNSGSSGSGSSNSGLSQQQIIDTYARQFQQLQSQEMGRVNNLVTEAQSELAQVRSGNSNKSSSELQLEYVGKVQALEASADTRFNEIQGQLKSALQENGHSTAPADEIKAVYEAEKESRRLEAVNQLFSQ</sequence>
<evidence type="ECO:0000313" key="2">
    <source>
        <dbReference type="EMBL" id="QKS72615.1"/>
    </source>
</evidence>
<feature type="compositionally biased region" description="Polar residues" evidence="1">
    <location>
        <begin position="101"/>
        <end position="110"/>
    </location>
</feature>
<feature type="compositionally biased region" description="Low complexity" evidence="1">
    <location>
        <begin position="121"/>
        <end position="173"/>
    </location>
</feature>
<evidence type="ECO:0000313" key="3">
    <source>
        <dbReference type="Proteomes" id="UP000318138"/>
    </source>
</evidence>
<feature type="region of interest" description="Disordered" evidence="1">
    <location>
        <begin position="94"/>
        <end position="174"/>
    </location>
</feature>
<keyword evidence="3" id="KW-1185">Reference proteome</keyword>
<dbReference type="KEGG" id="psua:FLK61_39050"/>
<evidence type="ECO:0000256" key="1">
    <source>
        <dbReference type="SAM" id="MobiDB-lite"/>
    </source>
</evidence>